<proteinExistence type="predicted"/>
<dbReference type="Pfam" id="PF12652">
    <property type="entry name" value="CotJB"/>
    <property type="match status" value="1"/>
</dbReference>
<dbReference type="InterPro" id="IPR016571">
    <property type="entry name" value="Spore_coat_assembly_CotJB"/>
</dbReference>
<keyword evidence="2" id="KW-0167">Capsid protein</keyword>
<dbReference type="RefSeq" id="WP_093228547.1">
    <property type="nucleotide sequence ID" value="NZ_FORR01000003.1"/>
</dbReference>
<evidence type="ECO:0000313" key="3">
    <source>
        <dbReference type="Proteomes" id="UP000199545"/>
    </source>
</evidence>
<keyword evidence="3" id="KW-1185">Reference proteome</keyword>
<dbReference type="EMBL" id="FORR01000003">
    <property type="protein sequence ID" value="SFI99754.1"/>
    <property type="molecule type" value="Genomic_DNA"/>
</dbReference>
<organism evidence="2 3">
    <name type="scientific">Thermoflavimicrobium dichotomicum</name>
    <dbReference type="NCBI Taxonomy" id="46223"/>
    <lineage>
        <taxon>Bacteria</taxon>
        <taxon>Bacillati</taxon>
        <taxon>Bacillota</taxon>
        <taxon>Bacilli</taxon>
        <taxon>Bacillales</taxon>
        <taxon>Thermoactinomycetaceae</taxon>
        <taxon>Thermoflavimicrobium</taxon>
    </lineage>
</organism>
<accession>A0A1I3MRJ9</accession>
<dbReference type="STRING" id="46223.SAMN05421852_103178"/>
<protein>
    <submittedName>
        <fullName evidence="2">Spore coat protein JB</fullName>
    </submittedName>
</protein>
<feature type="domain" description="Protein CotJB" evidence="1">
    <location>
        <begin position="11"/>
        <end position="86"/>
    </location>
</feature>
<gene>
    <name evidence="2" type="ORF">SAMN05421852_103178</name>
</gene>
<evidence type="ECO:0000313" key="2">
    <source>
        <dbReference type="EMBL" id="SFI99754.1"/>
    </source>
</evidence>
<dbReference type="AlphaFoldDB" id="A0A1I3MRJ9"/>
<sequence length="87" mass="10556">MSKDQRVAQAEMLRNLQEIDFVLIELNLYLDTHPNDPQALEQYNYYARKRNKLRYQYETKYGPLTHFGHSFNQYPCGWSEGPWPWEI</sequence>
<dbReference type="PIRSF" id="PIRSF010606">
    <property type="entry name" value="Spore_coat_CotJB"/>
    <property type="match status" value="1"/>
</dbReference>
<evidence type="ECO:0000259" key="1">
    <source>
        <dbReference type="Pfam" id="PF12652"/>
    </source>
</evidence>
<dbReference type="InterPro" id="IPR024207">
    <property type="entry name" value="CotJB_dom"/>
</dbReference>
<keyword evidence="2" id="KW-0946">Virion</keyword>
<dbReference type="OrthoDB" id="9804099at2"/>
<dbReference type="Proteomes" id="UP000199545">
    <property type="component" value="Unassembled WGS sequence"/>
</dbReference>
<reference evidence="2 3" key="1">
    <citation type="submission" date="2016-10" db="EMBL/GenBank/DDBJ databases">
        <authorList>
            <person name="de Groot N.N."/>
        </authorList>
    </citation>
    <scope>NUCLEOTIDE SEQUENCE [LARGE SCALE GENOMIC DNA]</scope>
    <source>
        <strain evidence="2 3">DSM 44778</strain>
    </source>
</reference>
<name>A0A1I3MRJ9_9BACL</name>